<dbReference type="PANTHER" id="PTHR30005:SF0">
    <property type="entry name" value="RETROGRADE REGULATION PROTEIN 2"/>
    <property type="match status" value="1"/>
</dbReference>
<proteinExistence type="predicted"/>
<dbReference type="InterPro" id="IPR003695">
    <property type="entry name" value="Ppx_GppA_N"/>
</dbReference>
<dbReference type="Pfam" id="PF02541">
    <property type="entry name" value="Ppx-GppA"/>
    <property type="match status" value="1"/>
</dbReference>
<dbReference type="Gene3D" id="3.30.420.150">
    <property type="entry name" value="Exopolyphosphatase. Domain 2"/>
    <property type="match status" value="1"/>
</dbReference>
<name>A0ABW4ME94_9SPHN</name>
<reference evidence="4" key="1">
    <citation type="journal article" date="2019" name="Int. J. Syst. Evol. Microbiol.">
        <title>The Global Catalogue of Microorganisms (GCM) 10K type strain sequencing project: providing services to taxonomists for standard genome sequencing and annotation.</title>
        <authorList>
            <consortium name="The Broad Institute Genomics Platform"/>
            <consortium name="The Broad Institute Genome Sequencing Center for Infectious Disease"/>
            <person name="Wu L."/>
            <person name="Ma J."/>
        </authorList>
    </citation>
    <scope>NUCLEOTIDE SEQUENCE [LARGE SCALE GENOMIC DNA]</scope>
    <source>
        <strain evidence="4">CGMCC 1.12449</strain>
    </source>
</reference>
<dbReference type="Pfam" id="PF21697">
    <property type="entry name" value="Ppx_C"/>
    <property type="match status" value="1"/>
</dbReference>
<dbReference type="RefSeq" id="WP_381513009.1">
    <property type="nucleotide sequence ID" value="NZ_JBHUEL010000007.1"/>
</dbReference>
<sequence>MIQSPRAVIDIGSNAIRLVVYGGPPRAPMPIYNEKARISLGDSVSKTGGISAEILEQALAALVRFKTLTEAMKVGELRVVATEATRRARNGGEFLLRAAKAGVPIDLISGEEEARASALGVVCDMPWATGYVADQGGGSLELAKIEAGEPRQMVSMPYGTIPLTNDGDCNAKSLARDIEEQLEDSADFRIERGLPLHLVGGAWRTLAQLHMHVTDYPLTILSNYTMPPDAAAGLSAIVSDRSAMEQSGVVSGARVPFMPAAFATMEALIRLFRPSEVIVSVYGLREGLLFDRLSGDARLEDPLLAAARHEGARLSRFAYHGDGIANWIAPIFEDDPAPLQRLRDTVCLLADSVWNSHPEYRAEHAAELALEGNWPGVTAADRAIMASALYAAYGGKKARPPLLSLLAPNEQLDRATLWGLAVRLAQRLDGGTGIGLEGVTLHKSANGISLEYTPELRHLDSTTVRRRLKHLNEAFSAPTSRSE</sequence>
<feature type="domain" description="Exopolyphosphatase C-terminal" evidence="2">
    <location>
        <begin position="339"/>
        <end position="467"/>
    </location>
</feature>
<protein>
    <submittedName>
        <fullName evidence="3">Ppx/GppA family phosphatase</fullName>
    </submittedName>
</protein>
<accession>A0ABW4ME94</accession>
<dbReference type="PANTHER" id="PTHR30005">
    <property type="entry name" value="EXOPOLYPHOSPHATASE"/>
    <property type="match status" value="1"/>
</dbReference>
<comment type="caution">
    <text evidence="3">The sequence shown here is derived from an EMBL/GenBank/DDBJ whole genome shotgun (WGS) entry which is preliminary data.</text>
</comment>
<gene>
    <name evidence="3" type="ORF">ACFSAG_07370</name>
</gene>
<organism evidence="3 4">
    <name type="scientific">Sphingorhabdus buctiana</name>
    <dbReference type="NCBI Taxonomy" id="1508805"/>
    <lineage>
        <taxon>Bacteria</taxon>
        <taxon>Pseudomonadati</taxon>
        <taxon>Pseudomonadota</taxon>
        <taxon>Alphaproteobacteria</taxon>
        <taxon>Sphingomonadales</taxon>
        <taxon>Sphingomonadaceae</taxon>
        <taxon>Sphingorhabdus</taxon>
    </lineage>
</organism>
<dbReference type="Gene3D" id="3.30.420.40">
    <property type="match status" value="1"/>
</dbReference>
<dbReference type="InterPro" id="IPR048951">
    <property type="entry name" value="Ppx_C"/>
</dbReference>
<dbReference type="Gene3D" id="1.10.3210.10">
    <property type="entry name" value="Hypothetical protein af1432"/>
    <property type="match status" value="1"/>
</dbReference>
<evidence type="ECO:0000313" key="3">
    <source>
        <dbReference type="EMBL" id="MFD1766660.1"/>
    </source>
</evidence>
<dbReference type="EMBL" id="JBHUEL010000007">
    <property type="protein sequence ID" value="MFD1766660.1"/>
    <property type="molecule type" value="Genomic_DNA"/>
</dbReference>
<dbReference type="CDD" id="cd24052">
    <property type="entry name" value="ASKHA_NBD_HpPPX-GppA-like"/>
    <property type="match status" value="1"/>
</dbReference>
<dbReference type="Proteomes" id="UP001597215">
    <property type="component" value="Unassembled WGS sequence"/>
</dbReference>
<dbReference type="SUPFAM" id="SSF53067">
    <property type="entry name" value="Actin-like ATPase domain"/>
    <property type="match status" value="2"/>
</dbReference>
<dbReference type="InterPro" id="IPR050273">
    <property type="entry name" value="GppA/Ppx_hydrolase"/>
</dbReference>
<feature type="domain" description="Ppx/GppA phosphatase N-terminal" evidence="1">
    <location>
        <begin position="29"/>
        <end position="293"/>
    </location>
</feature>
<evidence type="ECO:0000259" key="2">
    <source>
        <dbReference type="Pfam" id="PF21697"/>
    </source>
</evidence>
<evidence type="ECO:0000313" key="4">
    <source>
        <dbReference type="Proteomes" id="UP001597215"/>
    </source>
</evidence>
<keyword evidence="4" id="KW-1185">Reference proteome</keyword>
<evidence type="ECO:0000259" key="1">
    <source>
        <dbReference type="Pfam" id="PF02541"/>
    </source>
</evidence>
<dbReference type="InterPro" id="IPR043129">
    <property type="entry name" value="ATPase_NBD"/>
</dbReference>